<feature type="transmembrane region" description="Helical" evidence="9">
    <location>
        <begin position="259"/>
        <end position="278"/>
    </location>
</feature>
<evidence type="ECO:0000259" key="11">
    <source>
        <dbReference type="Pfam" id="PF18967"/>
    </source>
</evidence>
<evidence type="ECO:0000256" key="6">
    <source>
        <dbReference type="ARBA" id="ARBA00023118"/>
    </source>
</evidence>
<keyword evidence="13" id="KW-1185">Reference proteome</keyword>
<proteinExistence type="predicted"/>
<evidence type="ECO:0000256" key="1">
    <source>
        <dbReference type="ARBA" id="ARBA00004236"/>
    </source>
</evidence>
<feature type="domain" description="Pycsar effector protein" evidence="11">
    <location>
        <begin position="240"/>
        <end position="400"/>
    </location>
</feature>
<evidence type="ECO:0000259" key="10">
    <source>
        <dbReference type="Pfam" id="PF01966"/>
    </source>
</evidence>
<gene>
    <name evidence="12" type="ORF">DLD77_10180</name>
</gene>
<dbReference type="Proteomes" id="UP000246099">
    <property type="component" value="Chromosome"/>
</dbReference>
<evidence type="ECO:0000256" key="4">
    <source>
        <dbReference type="ARBA" id="ARBA00022741"/>
    </source>
</evidence>
<keyword evidence="2" id="KW-1003">Cell membrane</keyword>
<feature type="region of interest" description="Disordered" evidence="8">
    <location>
        <begin position="201"/>
        <end position="239"/>
    </location>
</feature>
<evidence type="ECO:0000256" key="9">
    <source>
        <dbReference type="SAM" id="Phobius"/>
    </source>
</evidence>
<feature type="compositionally biased region" description="Basic and acidic residues" evidence="8">
    <location>
        <begin position="201"/>
        <end position="235"/>
    </location>
</feature>
<dbReference type="RefSeq" id="WP_119078241.1">
    <property type="nucleotide sequence ID" value="NZ_CP029600.1"/>
</dbReference>
<sequence length="409" mass="46413">MEISSVIAAAQAHVTRQFEQHTQPVLVYHNKAHTLQVVQAAEQITAYYRLPEEELMVVMLAVWFHDMGYLLGERQQHEQAGADAAYAFALAQGLPENAAKAVAGCILATRIPQAPKDLLEQIVCDADLFHLGSKDFSKRNKLLRAETELSSGHKISGTDWAKTSILFLESHKYHTAYCQTLLKQQKEENLEKLRSKLEQKQSEVLKEQEKEKEKKQQKADKPEKDKAEKDKRSNRGVETMFRTTSTNHIRLSSMADSKANIMISVNAIIISVLLSVLLRKLEDYPNFILPAILFLTTSVTTIVFSVLATRPNVTTGRFTDLDIRSKKANLLFFGNFHQMSYQEYEDGMETIMNNGEYLYSNMIHDIYNLGVVLGRKYKLLRFAYNTFMFGIIASVLAFTIAALFFPTKG</sequence>
<keyword evidence="4" id="KW-0547">Nucleotide-binding</keyword>
<dbReference type="InterPro" id="IPR043760">
    <property type="entry name" value="PycTM_dom"/>
</dbReference>
<keyword evidence="3 9" id="KW-0812">Transmembrane</keyword>
<evidence type="ECO:0000256" key="5">
    <source>
        <dbReference type="ARBA" id="ARBA00022989"/>
    </source>
</evidence>
<dbReference type="CDD" id="cd00077">
    <property type="entry name" value="HDc"/>
    <property type="match status" value="1"/>
</dbReference>
<evidence type="ECO:0000256" key="3">
    <source>
        <dbReference type="ARBA" id="ARBA00022692"/>
    </source>
</evidence>
<dbReference type="Gene3D" id="1.10.3210.10">
    <property type="entry name" value="Hypothetical protein af1432"/>
    <property type="match status" value="1"/>
</dbReference>
<feature type="domain" description="HD" evidence="10">
    <location>
        <begin position="33"/>
        <end position="130"/>
    </location>
</feature>
<feature type="transmembrane region" description="Helical" evidence="9">
    <location>
        <begin position="284"/>
        <end position="308"/>
    </location>
</feature>
<keyword evidence="5 9" id="KW-1133">Transmembrane helix</keyword>
<keyword evidence="6" id="KW-0051">Antiviral defense</keyword>
<dbReference type="Pfam" id="PF01966">
    <property type="entry name" value="HD"/>
    <property type="match status" value="1"/>
</dbReference>
<protein>
    <submittedName>
        <fullName evidence="12">Phosphohydrolase</fullName>
    </submittedName>
</protein>
<dbReference type="EMBL" id="CP029600">
    <property type="protein sequence ID" value="AWO02035.1"/>
    <property type="molecule type" value="Genomic_DNA"/>
</dbReference>
<reference evidence="12 13" key="1">
    <citation type="submission" date="2018-05" db="EMBL/GenBank/DDBJ databases">
        <title>Chitinophaga sp. nov., isolated from rhizosphere soil of Alhagi.</title>
        <authorList>
            <person name="Liu Y."/>
        </authorList>
    </citation>
    <scope>NUCLEOTIDE SEQUENCE [LARGE SCALE GENOMIC DNA]</scope>
    <source>
        <strain evidence="12 13">T22</strain>
    </source>
</reference>
<evidence type="ECO:0000313" key="12">
    <source>
        <dbReference type="EMBL" id="AWO02035.1"/>
    </source>
</evidence>
<keyword evidence="7 9" id="KW-0472">Membrane</keyword>
<dbReference type="InterPro" id="IPR006674">
    <property type="entry name" value="HD_domain"/>
</dbReference>
<feature type="transmembrane region" description="Helical" evidence="9">
    <location>
        <begin position="382"/>
        <end position="405"/>
    </location>
</feature>
<evidence type="ECO:0000256" key="7">
    <source>
        <dbReference type="ARBA" id="ARBA00023136"/>
    </source>
</evidence>
<evidence type="ECO:0000256" key="8">
    <source>
        <dbReference type="SAM" id="MobiDB-lite"/>
    </source>
</evidence>
<evidence type="ECO:0000313" key="13">
    <source>
        <dbReference type="Proteomes" id="UP000246099"/>
    </source>
</evidence>
<comment type="subcellular location">
    <subcellularLocation>
        <location evidence="1">Cell membrane</location>
    </subcellularLocation>
</comment>
<evidence type="ECO:0000256" key="2">
    <source>
        <dbReference type="ARBA" id="ARBA00022475"/>
    </source>
</evidence>
<organism evidence="12 13">
    <name type="scientific">Chitinophaga alhagiae</name>
    <dbReference type="NCBI Taxonomy" id="2203219"/>
    <lineage>
        <taxon>Bacteria</taxon>
        <taxon>Pseudomonadati</taxon>
        <taxon>Bacteroidota</taxon>
        <taxon>Chitinophagia</taxon>
        <taxon>Chitinophagales</taxon>
        <taxon>Chitinophagaceae</taxon>
        <taxon>Chitinophaga</taxon>
    </lineage>
</organism>
<dbReference type="SUPFAM" id="SSF109604">
    <property type="entry name" value="HD-domain/PDEase-like"/>
    <property type="match status" value="1"/>
</dbReference>
<accession>A0ABN5LW90</accession>
<name>A0ABN5LW90_9BACT</name>
<dbReference type="InterPro" id="IPR003607">
    <property type="entry name" value="HD/PDEase_dom"/>
</dbReference>
<dbReference type="Pfam" id="PF18967">
    <property type="entry name" value="PycTM"/>
    <property type="match status" value="1"/>
</dbReference>